<name>W4QJP8_9BACI</name>
<dbReference type="Proteomes" id="UP000018895">
    <property type="component" value="Unassembled WGS sequence"/>
</dbReference>
<evidence type="ECO:0000313" key="1">
    <source>
        <dbReference type="EMBL" id="GAE32311.1"/>
    </source>
</evidence>
<dbReference type="EMBL" id="BAUU01000033">
    <property type="protein sequence ID" value="GAE32311.1"/>
    <property type="molecule type" value="Genomic_DNA"/>
</dbReference>
<organism evidence="1 2">
    <name type="scientific">Halalkalibacter hemicellulosilyticusJCM 9152</name>
    <dbReference type="NCBI Taxonomy" id="1236971"/>
    <lineage>
        <taxon>Bacteria</taxon>
        <taxon>Bacillati</taxon>
        <taxon>Bacillota</taxon>
        <taxon>Bacilli</taxon>
        <taxon>Bacillales</taxon>
        <taxon>Bacillaceae</taxon>
        <taxon>Halalkalibacter</taxon>
    </lineage>
</organism>
<evidence type="ECO:0000313" key="2">
    <source>
        <dbReference type="Proteomes" id="UP000018895"/>
    </source>
</evidence>
<gene>
    <name evidence="1" type="ORF">JCM9152_3839</name>
</gene>
<comment type="caution">
    <text evidence="1">The sequence shown here is derived from an EMBL/GenBank/DDBJ whole genome shotgun (WGS) entry which is preliminary data.</text>
</comment>
<sequence>MFGNSGIVMSALRNYVLNLHKHLQPYGIFVGHLSISTLIKKGRGIDRDQVADAWYNLYEQQDTVEDTFPKGITQFLN</sequence>
<accession>W4QJP8</accession>
<keyword evidence="2" id="KW-1185">Reference proteome</keyword>
<dbReference type="AlphaFoldDB" id="W4QJP8"/>
<proteinExistence type="predicted"/>
<reference evidence="1" key="1">
    <citation type="journal article" date="2014" name="Genome Announc.">
        <title>Draft Genome Sequences of Three Alkaliphilic Bacillus Strains, Bacillus wakoensis JCM 9140T, Bacillus akibai JCM 9157T, and Bacillus hemicellulosilyticus JCM 9152T.</title>
        <authorList>
            <person name="Yuki M."/>
            <person name="Oshima K."/>
            <person name="Suda W."/>
            <person name="Oshida Y."/>
            <person name="Kitamura K."/>
            <person name="Iida T."/>
            <person name="Hattori M."/>
            <person name="Ohkuma M."/>
        </authorList>
    </citation>
    <scope>NUCLEOTIDE SEQUENCE [LARGE SCALE GENOMIC DNA]</scope>
    <source>
        <strain evidence="1">JCM 9152</strain>
    </source>
</reference>
<dbReference type="STRING" id="1236971.JCM9152_3839"/>
<protein>
    <submittedName>
        <fullName evidence="1">Uncharacterized protein</fullName>
    </submittedName>
</protein>